<proteinExistence type="predicted"/>
<protein>
    <submittedName>
        <fullName evidence="2">Uncharacterized protein</fullName>
    </submittedName>
</protein>
<keyword evidence="1" id="KW-0812">Transmembrane</keyword>
<organism evidence="2 3">
    <name type="scientific">Candidatus Liberibacter africanus PTSAPSY</name>
    <dbReference type="NCBI Taxonomy" id="1277257"/>
    <lineage>
        <taxon>Bacteria</taxon>
        <taxon>Pseudomonadati</taxon>
        <taxon>Pseudomonadota</taxon>
        <taxon>Alphaproteobacteria</taxon>
        <taxon>Hyphomicrobiales</taxon>
        <taxon>Rhizobiaceae</taxon>
        <taxon>Liberibacter</taxon>
    </lineage>
</organism>
<dbReference type="OrthoDB" id="8055872at2"/>
<dbReference type="EMBL" id="CP004021">
    <property type="protein sequence ID" value="AKK19861.1"/>
    <property type="molecule type" value="Genomic_DNA"/>
</dbReference>
<accession>A0A0G3I1V0</accession>
<feature type="transmembrane region" description="Helical" evidence="1">
    <location>
        <begin position="12"/>
        <end position="34"/>
    </location>
</feature>
<keyword evidence="1" id="KW-1133">Transmembrane helix</keyword>
<name>A0A0G3I1V0_LIBAF</name>
<dbReference type="AlphaFoldDB" id="A0A0G3I1V0"/>
<keyword evidence="1" id="KW-0472">Membrane</keyword>
<evidence type="ECO:0000313" key="2">
    <source>
        <dbReference type="EMBL" id="AKK19861.1"/>
    </source>
</evidence>
<dbReference type="Proteomes" id="UP000035503">
    <property type="component" value="Chromosome"/>
</dbReference>
<dbReference type="KEGG" id="lau:G293_01125"/>
<keyword evidence="3" id="KW-1185">Reference proteome</keyword>
<sequence>MKFKKNFLSSKNGNVAVLTALIIPIIIAIIYITVTFAQAFTEESTIASASEEALDHGIALFCSDEIEPNDTVKNILNDLVTILSKNNFDTNEIAQIKKDSSVKIIPIKDPSKKEKYVFELHVSYHMPLSKIQKILAPNKENMNIEIVADKIANCPHNSMVMLQFDPQNTDYADNKHDFIDAINSTLDHKNIILAMISGTFTEMGTSKQTKLSHEIYDKLKFPFFRGIGREEYIDNLGKCSDYVIFNFSDNSCAFNAINDISWSIEFYYKRKEYNKNNISEFSYDTIRKTKGVFVKTHLIQGSQAYSWDIDNVHFIQLNNSLFNGSIFSDTSLDSFEVNINPLINDNGNISQWLIKDASKASKRSKYIVLCTNNLMTNKDAQMRAFQKFLADYHISTIFENTSYESYESTMKDSSGRTVKIYNIVDANKQQFLVLDFTPHHIYVTNYLVNKYNNQASPYRKMSPIYIPPTQ</sequence>
<dbReference type="PATRIC" id="fig|1277257.4.peg.246"/>
<reference evidence="2 3" key="1">
    <citation type="journal article" date="2015" name="Genome Announc.">
        <title>Complete Genome Sequence of 'Candidatus Liberibacter africanus,' a Bacterium Associated with Citrus Huanglongbing.</title>
        <authorList>
            <person name="Lin H."/>
            <person name="Pietersen G."/>
            <person name="Han C."/>
            <person name="Read D.A."/>
            <person name="Lou B."/>
            <person name="Gupta G."/>
            <person name="Civerolo E.L."/>
        </authorList>
    </citation>
    <scope>NUCLEOTIDE SEQUENCE [LARGE SCALE GENOMIC DNA]</scope>
    <source>
        <strain evidence="2 3">PTSAPSY</strain>
    </source>
</reference>
<evidence type="ECO:0000313" key="3">
    <source>
        <dbReference type="Proteomes" id="UP000035503"/>
    </source>
</evidence>
<gene>
    <name evidence="2" type="ORF">G293_01125</name>
</gene>
<evidence type="ECO:0000256" key="1">
    <source>
        <dbReference type="SAM" id="Phobius"/>
    </source>
</evidence>
<dbReference type="STRING" id="1277257.G293_01125"/>
<dbReference type="RefSeq" id="WP_047263932.1">
    <property type="nucleotide sequence ID" value="NZ_CP004021.1"/>
</dbReference>